<feature type="domain" description="Methyl-accepting transducer" evidence="10">
    <location>
        <begin position="400"/>
        <end position="657"/>
    </location>
</feature>
<dbReference type="SMART" id="SM00283">
    <property type="entry name" value="MA"/>
    <property type="match status" value="1"/>
</dbReference>
<feature type="transmembrane region" description="Helical" evidence="9">
    <location>
        <begin position="21"/>
        <end position="41"/>
    </location>
</feature>
<accession>A0ABV9MSG7</accession>
<dbReference type="Gene3D" id="3.30.450.20">
    <property type="entry name" value="PAS domain"/>
    <property type="match status" value="2"/>
</dbReference>
<evidence type="ECO:0000259" key="10">
    <source>
        <dbReference type="PROSITE" id="PS50111"/>
    </source>
</evidence>
<evidence type="ECO:0000313" key="12">
    <source>
        <dbReference type="Proteomes" id="UP001595969"/>
    </source>
</evidence>
<evidence type="ECO:0000256" key="9">
    <source>
        <dbReference type="SAM" id="Phobius"/>
    </source>
</evidence>
<keyword evidence="4 9" id="KW-0812">Transmembrane</keyword>
<keyword evidence="7 8" id="KW-0807">Transducer</keyword>
<name>A0ABV9MSG7_9ENTE</name>
<comment type="subcellular location">
    <subcellularLocation>
        <location evidence="1">Cell membrane</location>
        <topology evidence="1">Multi-pass membrane protein</topology>
    </subcellularLocation>
</comment>
<dbReference type="InterPro" id="IPR033479">
    <property type="entry name" value="dCache_1"/>
</dbReference>
<sequence length="691" mass="76760">MATKIPQKEKRKKERSFAHTVGFILIISALLPIVTLLFASINSSTKLLIERNQLTQETVSKSVIEVKQSIFEAADQKINDLIALPDMQDSFDMYEIEYLVQWSSIGDTNTTQIVFTKDDGEFVALNSPGEDYDPTTREWYKMAMENKETIIRTEPYLAASGAGYVNTFAKAFENKQGEWGVLMVDISYQNVTNMLRHLSVGRTGNIYLTSDKGIIVSASNTEFIGKQIADLYPSFAKVQASDAISGRIEVNDGKLKRLFYDKSSLDSNLWILINIDENEYKKESQSLIVTSLIVLVIMMVLVILAALIFVTMIKAILFTFIEKFDKISEGKLEHIKRPEKSKKTLKNLVESYIYPDPNGSEIHRLIDKYNQMIDSVGALISRVKGESVHVATMADSLFDLSKQTNTATEEVAETINGIAEVTGTQASETGQSVERVQELSDVINHLQSNVETMNEKSQESIEINQQSMTIMDEVSQNWQNELGQMEHLVTGMNGMNTNIQDINKIINVINDISYQTNLLALNASIEAARAGESGKGFAVVAAEIRQLAEQSKTSTQEIEAIIARIQGQSTQMVQQTTDSLAGGEKQSRLIERAISASGQVFKRSNELIEGVTTIQEATQEIVTIQQVVLENLETISASTEENAAGTQEVSANAEEVLATMEEFIGHVGELRTISDGLRELTNQFEVEESSN</sequence>
<keyword evidence="6 9" id="KW-0472">Membrane</keyword>
<feature type="transmembrane region" description="Helical" evidence="9">
    <location>
        <begin position="292"/>
        <end position="321"/>
    </location>
</feature>
<dbReference type="Pfam" id="PF02743">
    <property type="entry name" value="dCache_1"/>
    <property type="match status" value="1"/>
</dbReference>
<dbReference type="EMBL" id="JBHSGS010000004">
    <property type="protein sequence ID" value="MFC4718245.1"/>
    <property type="molecule type" value="Genomic_DNA"/>
</dbReference>
<evidence type="ECO:0000256" key="6">
    <source>
        <dbReference type="ARBA" id="ARBA00023136"/>
    </source>
</evidence>
<evidence type="ECO:0000256" key="1">
    <source>
        <dbReference type="ARBA" id="ARBA00004651"/>
    </source>
</evidence>
<evidence type="ECO:0000256" key="8">
    <source>
        <dbReference type="PROSITE-ProRule" id="PRU00284"/>
    </source>
</evidence>
<dbReference type="Pfam" id="PF00015">
    <property type="entry name" value="MCPsignal"/>
    <property type="match status" value="1"/>
</dbReference>
<dbReference type="RefSeq" id="WP_204654052.1">
    <property type="nucleotide sequence ID" value="NZ_JAFBFD010000018.1"/>
</dbReference>
<evidence type="ECO:0000256" key="2">
    <source>
        <dbReference type="ARBA" id="ARBA00022475"/>
    </source>
</evidence>
<protein>
    <submittedName>
        <fullName evidence="11">Methyl-accepting chemotaxis protein</fullName>
    </submittedName>
</protein>
<comment type="caution">
    <text evidence="11">The sequence shown here is derived from an EMBL/GenBank/DDBJ whole genome shotgun (WGS) entry which is preliminary data.</text>
</comment>
<dbReference type="PROSITE" id="PS50111">
    <property type="entry name" value="CHEMOTAXIS_TRANSDUC_2"/>
    <property type="match status" value="1"/>
</dbReference>
<keyword evidence="5 9" id="KW-1133">Transmembrane helix</keyword>
<gene>
    <name evidence="11" type="ORF">ACFO5I_00470</name>
</gene>
<dbReference type="InterPro" id="IPR004089">
    <property type="entry name" value="MCPsignal_dom"/>
</dbReference>
<dbReference type="CDD" id="cd18774">
    <property type="entry name" value="PDC2_HK_sensor"/>
    <property type="match status" value="1"/>
</dbReference>
<dbReference type="Proteomes" id="UP001595969">
    <property type="component" value="Unassembled WGS sequence"/>
</dbReference>
<dbReference type="Gene3D" id="1.10.287.950">
    <property type="entry name" value="Methyl-accepting chemotaxis protein"/>
    <property type="match status" value="1"/>
</dbReference>
<keyword evidence="3" id="KW-0145">Chemotaxis</keyword>
<evidence type="ECO:0000256" key="3">
    <source>
        <dbReference type="ARBA" id="ARBA00022500"/>
    </source>
</evidence>
<evidence type="ECO:0000313" key="11">
    <source>
        <dbReference type="EMBL" id="MFC4718245.1"/>
    </source>
</evidence>
<dbReference type="SUPFAM" id="SSF58104">
    <property type="entry name" value="Methyl-accepting chemotaxis protein (MCP) signaling domain"/>
    <property type="match status" value="1"/>
</dbReference>
<evidence type="ECO:0000256" key="4">
    <source>
        <dbReference type="ARBA" id="ARBA00022692"/>
    </source>
</evidence>
<organism evidence="11 12">
    <name type="scientific">Enterococcus lemanii</name>
    <dbReference type="NCBI Taxonomy" id="1159752"/>
    <lineage>
        <taxon>Bacteria</taxon>
        <taxon>Bacillati</taxon>
        <taxon>Bacillota</taxon>
        <taxon>Bacilli</taxon>
        <taxon>Lactobacillales</taxon>
        <taxon>Enterococcaceae</taxon>
        <taxon>Enterococcus</taxon>
    </lineage>
</organism>
<proteinExistence type="predicted"/>
<dbReference type="PANTHER" id="PTHR32089:SF114">
    <property type="entry name" value="METHYL-ACCEPTING CHEMOTAXIS PROTEIN MCPB"/>
    <property type="match status" value="1"/>
</dbReference>
<keyword evidence="12" id="KW-1185">Reference proteome</keyword>
<dbReference type="PANTHER" id="PTHR32089">
    <property type="entry name" value="METHYL-ACCEPTING CHEMOTAXIS PROTEIN MCPB"/>
    <property type="match status" value="1"/>
</dbReference>
<keyword evidence="2" id="KW-1003">Cell membrane</keyword>
<reference evidence="12" key="1">
    <citation type="journal article" date="2019" name="Int. J. Syst. Evol. Microbiol.">
        <title>The Global Catalogue of Microorganisms (GCM) 10K type strain sequencing project: providing services to taxonomists for standard genome sequencing and annotation.</title>
        <authorList>
            <consortium name="The Broad Institute Genomics Platform"/>
            <consortium name="The Broad Institute Genome Sequencing Center for Infectious Disease"/>
            <person name="Wu L."/>
            <person name="Ma J."/>
        </authorList>
    </citation>
    <scope>NUCLEOTIDE SEQUENCE [LARGE SCALE GENOMIC DNA]</scope>
    <source>
        <strain evidence="12">CGMCC 1.19032</strain>
    </source>
</reference>
<evidence type="ECO:0000256" key="7">
    <source>
        <dbReference type="ARBA" id="ARBA00023224"/>
    </source>
</evidence>
<evidence type="ECO:0000256" key="5">
    <source>
        <dbReference type="ARBA" id="ARBA00022989"/>
    </source>
</evidence>